<evidence type="ECO:0000256" key="1">
    <source>
        <dbReference type="SAM" id="Phobius"/>
    </source>
</evidence>
<protein>
    <submittedName>
        <fullName evidence="3">DUF3365 domain-containing protein</fullName>
    </submittedName>
</protein>
<organism evidence="3 4">
    <name type="scientific">Leptospira fletcheri</name>
    <dbReference type="NCBI Taxonomy" id="2484981"/>
    <lineage>
        <taxon>Bacteria</taxon>
        <taxon>Pseudomonadati</taxon>
        <taxon>Spirochaetota</taxon>
        <taxon>Spirochaetia</taxon>
        <taxon>Leptospirales</taxon>
        <taxon>Leptospiraceae</taxon>
        <taxon>Leptospira</taxon>
    </lineage>
</organism>
<dbReference type="Proteomes" id="UP000298458">
    <property type="component" value="Unassembled WGS sequence"/>
</dbReference>
<dbReference type="Pfam" id="PF11845">
    <property type="entry name" value="Tll0287-like"/>
    <property type="match status" value="1"/>
</dbReference>
<name>A0A4R9GHS2_9LEPT</name>
<keyword evidence="1" id="KW-1133">Transmembrane helix</keyword>
<sequence>MKQNKSTLFRKLFLRGISLLILVQFFAVCDRNQDGDKKEILSNLFAELQAELSKELRSSIRTRGLADSISICKTLSPSKEKEIGDRYPGLRIRRVSEKNRNPQHSPDEWEMQVFSDWKKFAETGRPPYSFFESTPNELRAMRPISIADETCLKCHGPTEKIDAKTLAKIRALYPKDAAVDYKMGDLRGAFSATWKRL</sequence>
<dbReference type="EMBL" id="RQET01000004">
    <property type="protein sequence ID" value="TGK12139.1"/>
    <property type="molecule type" value="Genomic_DNA"/>
</dbReference>
<keyword evidence="1" id="KW-0812">Transmembrane</keyword>
<evidence type="ECO:0000313" key="3">
    <source>
        <dbReference type="EMBL" id="TGK12139.1"/>
    </source>
</evidence>
<dbReference type="InterPro" id="IPR021796">
    <property type="entry name" value="Tll0287-like_dom"/>
</dbReference>
<evidence type="ECO:0000259" key="2">
    <source>
        <dbReference type="Pfam" id="PF11845"/>
    </source>
</evidence>
<comment type="caution">
    <text evidence="3">The sequence shown here is derived from an EMBL/GenBank/DDBJ whole genome shotgun (WGS) entry which is preliminary data.</text>
</comment>
<accession>A0A4R9GHS2</accession>
<feature type="domain" description="Tll0287-like" evidence="2">
    <location>
        <begin position="36"/>
        <end position="192"/>
    </location>
</feature>
<evidence type="ECO:0000313" key="4">
    <source>
        <dbReference type="Proteomes" id="UP000298458"/>
    </source>
</evidence>
<gene>
    <name evidence="3" type="ORF">EHO60_07685</name>
</gene>
<dbReference type="RefSeq" id="WP_135767543.1">
    <property type="nucleotide sequence ID" value="NZ_RQET01000004.1"/>
</dbReference>
<dbReference type="AlphaFoldDB" id="A0A4R9GHS2"/>
<reference evidence="3" key="1">
    <citation type="journal article" date="2019" name="PLoS Negl. Trop. Dis.">
        <title>Revisiting the worldwide diversity of Leptospira species in the environment.</title>
        <authorList>
            <person name="Vincent A.T."/>
            <person name="Schiettekatte O."/>
            <person name="Bourhy P."/>
            <person name="Veyrier F.J."/>
            <person name="Picardeau M."/>
        </authorList>
    </citation>
    <scope>NUCLEOTIDE SEQUENCE [LARGE SCALE GENOMIC DNA]</scope>
    <source>
        <strain evidence="3">SSW15</strain>
    </source>
</reference>
<feature type="transmembrane region" description="Helical" evidence="1">
    <location>
        <begin position="12"/>
        <end position="28"/>
    </location>
</feature>
<keyword evidence="1" id="KW-0472">Membrane</keyword>
<proteinExistence type="predicted"/>
<keyword evidence="4" id="KW-1185">Reference proteome</keyword>
<dbReference type="OrthoDB" id="9797588at2"/>